<dbReference type="SMART" id="SM00220">
    <property type="entry name" value="S_TKc"/>
    <property type="match status" value="1"/>
</dbReference>
<dbReference type="GeneID" id="36565764"/>
<feature type="region of interest" description="Disordered" evidence="12">
    <location>
        <begin position="537"/>
        <end position="556"/>
    </location>
</feature>
<feature type="compositionally biased region" description="Basic and acidic residues" evidence="12">
    <location>
        <begin position="658"/>
        <end position="667"/>
    </location>
</feature>
<dbReference type="PROSITE" id="PS50011">
    <property type="entry name" value="PROTEIN_KINASE_DOM"/>
    <property type="match status" value="1"/>
</dbReference>
<keyword evidence="7" id="KW-0547">Nucleotide-binding</keyword>
<keyword evidence="4" id="KW-0723">Serine/threonine-protein kinase</keyword>
<feature type="compositionally biased region" description="Polar residues" evidence="12">
    <location>
        <begin position="466"/>
        <end position="478"/>
    </location>
</feature>
<dbReference type="GO" id="GO:0005524">
    <property type="term" value="F:ATP binding"/>
    <property type="evidence" value="ECO:0007669"/>
    <property type="project" value="UniProtKB-KW"/>
</dbReference>
<feature type="compositionally biased region" description="Basic and acidic residues" evidence="12">
    <location>
        <begin position="681"/>
        <end position="703"/>
    </location>
</feature>
<feature type="compositionally biased region" description="Basic and acidic residues" evidence="12">
    <location>
        <begin position="505"/>
        <end position="527"/>
    </location>
</feature>
<evidence type="ECO:0000256" key="8">
    <source>
        <dbReference type="ARBA" id="ARBA00022777"/>
    </source>
</evidence>
<accession>A0A2P7YSZ8</accession>
<dbReference type="GO" id="GO:0007015">
    <property type="term" value="P:actin filament organization"/>
    <property type="evidence" value="ECO:0007669"/>
    <property type="project" value="TreeGrafter"/>
</dbReference>
<evidence type="ECO:0000256" key="10">
    <source>
        <dbReference type="ARBA" id="ARBA00047899"/>
    </source>
</evidence>
<dbReference type="FunFam" id="1.10.510.10:FF:000441">
    <property type="entry name" value="Serine/threonine protein kinase"/>
    <property type="match status" value="1"/>
</dbReference>
<evidence type="ECO:0000256" key="6">
    <source>
        <dbReference type="ARBA" id="ARBA00022679"/>
    </source>
</evidence>
<evidence type="ECO:0000256" key="7">
    <source>
        <dbReference type="ARBA" id="ARBA00022741"/>
    </source>
</evidence>
<dbReference type="VEuPathDB" id="FungiDB:C7M61_002375"/>
<evidence type="ECO:0000256" key="4">
    <source>
        <dbReference type="ARBA" id="ARBA00022527"/>
    </source>
</evidence>
<proteinExistence type="predicted"/>
<dbReference type="GO" id="GO:0004674">
    <property type="term" value="F:protein serine/threonine kinase activity"/>
    <property type="evidence" value="ECO:0007669"/>
    <property type="project" value="UniProtKB-KW"/>
</dbReference>
<comment type="catalytic activity">
    <reaction evidence="11">
        <text>L-seryl-[protein] + ATP = O-phospho-L-seryl-[protein] + ADP + H(+)</text>
        <dbReference type="Rhea" id="RHEA:17989"/>
        <dbReference type="Rhea" id="RHEA-COMP:9863"/>
        <dbReference type="Rhea" id="RHEA-COMP:11604"/>
        <dbReference type="ChEBI" id="CHEBI:15378"/>
        <dbReference type="ChEBI" id="CHEBI:29999"/>
        <dbReference type="ChEBI" id="CHEBI:30616"/>
        <dbReference type="ChEBI" id="CHEBI:83421"/>
        <dbReference type="ChEBI" id="CHEBI:456216"/>
        <dbReference type="EC" id="2.7.11.1"/>
    </reaction>
</comment>
<dbReference type="EMBL" id="PYFQ01000004">
    <property type="protein sequence ID" value="PSK39065.1"/>
    <property type="molecule type" value="Genomic_DNA"/>
</dbReference>
<evidence type="ECO:0000256" key="11">
    <source>
        <dbReference type="ARBA" id="ARBA00048679"/>
    </source>
</evidence>
<feature type="compositionally biased region" description="Basic and acidic residues" evidence="12">
    <location>
        <begin position="479"/>
        <end position="488"/>
    </location>
</feature>
<feature type="region of interest" description="Disordered" evidence="12">
    <location>
        <begin position="581"/>
        <end position="756"/>
    </location>
</feature>
<evidence type="ECO:0000313" key="14">
    <source>
        <dbReference type="EMBL" id="PSK39065.1"/>
    </source>
</evidence>
<keyword evidence="9" id="KW-0067">ATP-binding</keyword>
<evidence type="ECO:0000256" key="12">
    <source>
        <dbReference type="SAM" id="MobiDB-lite"/>
    </source>
</evidence>
<comment type="subcellular location">
    <subcellularLocation>
        <location evidence="1">Cytoplasm</location>
    </subcellularLocation>
</comment>
<evidence type="ECO:0000256" key="1">
    <source>
        <dbReference type="ARBA" id="ARBA00004496"/>
    </source>
</evidence>
<dbReference type="OrthoDB" id="2018507at2759"/>
<evidence type="ECO:0000256" key="3">
    <source>
        <dbReference type="ARBA" id="ARBA00022490"/>
    </source>
</evidence>
<feature type="domain" description="Protein kinase" evidence="13">
    <location>
        <begin position="22"/>
        <end position="313"/>
    </location>
</feature>
<evidence type="ECO:0000256" key="5">
    <source>
        <dbReference type="ARBA" id="ARBA00022553"/>
    </source>
</evidence>
<dbReference type="RefSeq" id="XP_024714251.1">
    <property type="nucleotide sequence ID" value="XM_024857752.1"/>
</dbReference>
<feature type="region of interest" description="Disordered" evidence="12">
    <location>
        <begin position="441"/>
        <end position="530"/>
    </location>
</feature>
<dbReference type="PANTHER" id="PTHR22967">
    <property type="entry name" value="SERINE/THREONINE PROTEIN KINASE"/>
    <property type="match status" value="1"/>
</dbReference>
<feature type="region of interest" description="Disordered" evidence="12">
    <location>
        <begin position="378"/>
        <end position="422"/>
    </location>
</feature>
<gene>
    <name evidence="14" type="ORF">C7M61_002375</name>
</gene>
<comment type="caution">
    <text evidence="14">The sequence shown here is derived from an EMBL/GenBank/DDBJ whole genome shotgun (WGS) entry which is preliminary data.</text>
</comment>
<organism evidence="14 15">
    <name type="scientific">Candidozyma pseudohaemuli</name>
    <dbReference type="NCBI Taxonomy" id="418784"/>
    <lineage>
        <taxon>Eukaryota</taxon>
        <taxon>Fungi</taxon>
        <taxon>Dikarya</taxon>
        <taxon>Ascomycota</taxon>
        <taxon>Saccharomycotina</taxon>
        <taxon>Pichiomycetes</taxon>
        <taxon>Metschnikowiaceae</taxon>
        <taxon>Candidozyma</taxon>
    </lineage>
</organism>
<reference evidence="14 15" key="1">
    <citation type="submission" date="2018-03" db="EMBL/GenBank/DDBJ databases">
        <title>Candida pseudohaemulonii genome assembly and annotation.</title>
        <authorList>
            <person name="Munoz J.F."/>
            <person name="Gade L.G."/>
            <person name="Chow N.A."/>
            <person name="Litvintseva A.P."/>
            <person name="Loparev V.N."/>
            <person name="Cuomo C.A."/>
        </authorList>
    </citation>
    <scope>NUCLEOTIDE SEQUENCE [LARGE SCALE GENOMIC DNA]</scope>
    <source>
        <strain evidence="14 15">B12108</strain>
    </source>
</reference>
<dbReference type="PROSITE" id="PS00108">
    <property type="entry name" value="PROTEIN_KINASE_ST"/>
    <property type="match status" value="1"/>
</dbReference>
<keyword evidence="15" id="KW-1185">Reference proteome</keyword>
<dbReference type="GO" id="GO:0000147">
    <property type="term" value="P:actin cortical patch assembly"/>
    <property type="evidence" value="ECO:0007669"/>
    <property type="project" value="TreeGrafter"/>
</dbReference>
<dbReference type="PANTHER" id="PTHR22967:SF57">
    <property type="entry name" value="AUXILIN, ISOFORM A-RELATED"/>
    <property type="match status" value="1"/>
</dbReference>
<dbReference type="InterPro" id="IPR000719">
    <property type="entry name" value="Prot_kinase_dom"/>
</dbReference>
<dbReference type="Gene3D" id="1.10.510.10">
    <property type="entry name" value="Transferase(Phosphotransferase) domain 1"/>
    <property type="match status" value="1"/>
</dbReference>
<dbReference type="EC" id="2.7.11.1" evidence="2"/>
<protein>
    <recommendedName>
        <fullName evidence="2">non-specific serine/threonine protein kinase</fullName>
        <ecNumber evidence="2">2.7.11.1</ecNumber>
    </recommendedName>
</protein>
<dbReference type="Proteomes" id="UP000241107">
    <property type="component" value="Unassembled WGS sequence"/>
</dbReference>
<dbReference type="InterPro" id="IPR008271">
    <property type="entry name" value="Ser/Thr_kinase_AS"/>
</dbReference>
<dbReference type="AlphaFoldDB" id="A0A2P7YSZ8"/>
<evidence type="ECO:0000259" key="13">
    <source>
        <dbReference type="PROSITE" id="PS50011"/>
    </source>
</evidence>
<feature type="compositionally biased region" description="Basic residues" evidence="12">
    <location>
        <begin position="704"/>
        <end position="720"/>
    </location>
</feature>
<keyword evidence="5" id="KW-0597">Phosphoprotein</keyword>
<keyword evidence="8" id="KW-0418">Kinase</keyword>
<comment type="catalytic activity">
    <reaction evidence="10">
        <text>L-threonyl-[protein] + ATP = O-phospho-L-threonyl-[protein] + ADP + H(+)</text>
        <dbReference type="Rhea" id="RHEA:46608"/>
        <dbReference type="Rhea" id="RHEA-COMP:11060"/>
        <dbReference type="Rhea" id="RHEA-COMP:11605"/>
        <dbReference type="ChEBI" id="CHEBI:15378"/>
        <dbReference type="ChEBI" id="CHEBI:30013"/>
        <dbReference type="ChEBI" id="CHEBI:30616"/>
        <dbReference type="ChEBI" id="CHEBI:61977"/>
        <dbReference type="ChEBI" id="CHEBI:456216"/>
        <dbReference type="EC" id="2.7.11.1"/>
    </reaction>
</comment>
<evidence type="ECO:0000256" key="9">
    <source>
        <dbReference type="ARBA" id="ARBA00022840"/>
    </source>
</evidence>
<keyword evidence="6" id="KW-0808">Transferase</keyword>
<dbReference type="STRING" id="418784.A0A2P7YSZ8"/>
<dbReference type="InterPro" id="IPR011009">
    <property type="entry name" value="Kinase-like_dom_sf"/>
</dbReference>
<keyword evidence="3" id="KW-0963">Cytoplasm</keyword>
<sequence length="756" mass="84155">MTAAPPDAFQKGKQLQVGSHKISILKYLSLGGFAHVYTCTIDPPFHGNKVACLKRVVVPNKLQLSLLRQEVDAMKRLRGNKHIVSYIDSHASRLPLAKANDTQQYEVLLLMEYCSKNGLIDFMNTRLTHRLTEPEVLSIMSQITTGVAMCHHLHPPLIHRDIKIENVLIDDKGTYKLCDFGSAVPYAPVPQTPQELNALHSDLMQHTTPQYRAPEMIDLTHGFPIDDKLDIWALGIFLYKLCYYTTPFELPHQKSLADLEQLILNCNINLRFPGSPQYSTRLQNIIHCCLRADPRRRPNALQLLQEVCQMQGVKQIPETVPYSVRISKTVPISYDYTSVNNDSTSQTQVLQATIPQKAPAKAATLDVFASIDKTKILSMGSNHKKPDLPRRPSGRSHNSSTTLHDMIKKQVDDSSTELNNYRKSEDIDRSTLDFLKSKEDVGISSRQSTGGSIKASLKKGLRRISTGGSVSSQKSGSNDYKRRSSSNDHKRRSSSNSIRKLFTGSKEKGDGIDDRNHLRVPSQEKKVSSIQKRMSLLLNNSEQKAPKTASGYGKYTDQDDISAINYTDLSASVSADSLVTNESSSTEEVHKLDSVPSRPSVTKTPSDKRLKSKSPRKYSSPPPVPPGLSKSHSQISLPKRQLSPSKAASTTKLNAPLKKPDLVKVDPKIQAGLVRKPVSLKKSESEKKPESEEKPKPASETKSPKKPAKRPPPKPSKPKHLTLPEQSRRLSTSSDTSMPDVEDLEKSFAKRFPSYV</sequence>
<evidence type="ECO:0000313" key="15">
    <source>
        <dbReference type="Proteomes" id="UP000241107"/>
    </source>
</evidence>
<dbReference type="GO" id="GO:0005737">
    <property type="term" value="C:cytoplasm"/>
    <property type="evidence" value="ECO:0007669"/>
    <property type="project" value="UniProtKB-SubCell"/>
</dbReference>
<dbReference type="SUPFAM" id="SSF56112">
    <property type="entry name" value="Protein kinase-like (PK-like)"/>
    <property type="match status" value="1"/>
</dbReference>
<feature type="compositionally biased region" description="Polar residues" evidence="12">
    <location>
        <begin position="632"/>
        <end position="653"/>
    </location>
</feature>
<name>A0A2P7YSZ8_9ASCO</name>
<evidence type="ECO:0000256" key="2">
    <source>
        <dbReference type="ARBA" id="ARBA00012513"/>
    </source>
</evidence>
<dbReference type="Pfam" id="PF00069">
    <property type="entry name" value="Pkinase"/>
    <property type="match status" value="1"/>
</dbReference>